<evidence type="ECO:0000313" key="2">
    <source>
        <dbReference type="EMBL" id="OBR63462.1"/>
    </source>
</evidence>
<dbReference type="Proteomes" id="UP000092024">
    <property type="component" value="Unassembled WGS sequence"/>
</dbReference>
<dbReference type="SUPFAM" id="SSF55729">
    <property type="entry name" value="Acyl-CoA N-acyltransferases (Nat)"/>
    <property type="match status" value="1"/>
</dbReference>
<keyword evidence="3" id="KW-1185">Reference proteome</keyword>
<keyword evidence="2" id="KW-0808">Transferase</keyword>
<dbReference type="Gene3D" id="3.40.630.30">
    <property type="match status" value="1"/>
</dbReference>
<dbReference type="RefSeq" id="WP_068686287.1">
    <property type="nucleotide sequence ID" value="NZ_LYPA01000072.1"/>
</dbReference>
<name>A0A1A5YD07_9BACL</name>
<evidence type="ECO:0000259" key="1">
    <source>
        <dbReference type="PROSITE" id="PS51186"/>
    </source>
</evidence>
<accession>A0A1A5YD07</accession>
<proteinExistence type="predicted"/>
<dbReference type="InterPro" id="IPR000182">
    <property type="entry name" value="GNAT_dom"/>
</dbReference>
<dbReference type="PANTHER" id="PTHR43415">
    <property type="entry name" value="SPERMIDINE N(1)-ACETYLTRANSFERASE"/>
    <property type="match status" value="1"/>
</dbReference>
<evidence type="ECO:0000313" key="3">
    <source>
        <dbReference type="Proteomes" id="UP000092024"/>
    </source>
</evidence>
<organism evidence="2 3">
    <name type="scientific">Paenibacillus oryzae</name>
    <dbReference type="NCBI Taxonomy" id="1844972"/>
    <lineage>
        <taxon>Bacteria</taxon>
        <taxon>Bacillati</taxon>
        <taxon>Bacillota</taxon>
        <taxon>Bacilli</taxon>
        <taxon>Bacillales</taxon>
        <taxon>Paenibacillaceae</taxon>
        <taxon>Paenibacillus</taxon>
    </lineage>
</organism>
<dbReference type="PANTHER" id="PTHR43415:SF3">
    <property type="entry name" value="GNAT-FAMILY ACETYLTRANSFERASE"/>
    <property type="match status" value="1"/>
</dbReference>
<dbReference type="EMBL" id="LYPA01000072">
    <property type="protein sequence ID" value="OBR63462.1"/>
    <property type="molecule type" value="Genomic_DNA"/>
</dbReference>
<gene>
    <name evidence="2" type="ORF">A7K91_17020</name>
</gene>
<comment type="caution">
    <text evidence="2">The sequence shown here is derived from an EMBL/GenBank/DDBJ whole genome shotgun (WGS) entry which is preliminary data.</text>
</comment>
<dbReference type="Pfam" id="PF13302">
    <property type="entry name" value="Acetyltransf_3"/>
    <property type="match status" value="1"/>
</dbReference>
<sequence length="188" mass="21769">MKKPVRFLEGASVYLRPFEAEDLDWYFDSLHDCETRRLTGTQKHFTREQIDSYMEGKREDSSSVLLLIAKSEDDALIGDIALQDIDPLNRNGNIRIALFNSQNQGKGYGTEALELLLEYGFGILNLHRIELNVYDFNKRAAHVYGKLGFKEEGIQREALYYNHAYHDSILMSILEEEYREIRGIGRKA</sequence>
<dbReference type="GO" id="GO:0016747">
    <property type="term" value="F:acyltransferase activity, transferring groups other than amino-acyl groups"/>
    <property type="evidence" value="ECO:0007669"/>
    <property type="project" value="InterPro"/>
</dbReference>
<dbReference type="AlphaFoldDB" id="A0A1A5YD07"/>
<feature type="domain" description="N-acetyltransferase" evidence="1">
    <location>
        <begin position="13"/>
        <end position="176"/>
    </location>
</feature>
<dbReference type="PROSITE" id="PS51186">
    <property type="entry name" value="GNAT"/>
    <property type="match status" value="1"/>
</dbReference>
<reference evidence="2 3" key="1">
    <citation type="submission" date="2016-05" db="EMBL/GenBank/DDBJ databases">
        <title>Paenibacillus oryzae. sp. nov., isolated from the rice root.</title>
        <authorList>
            <person name="Zhang J."/>
            <person name="Zhang X."/>
        </authorList>
    </citation>
    <scope>NUCLEOTIDE SEQUENCE [LARGE SCALE GENOMIC DNA]</scope>
    <source>
        <strain evidence="2 3">1DrF-4</strain>
    </source>
</reference>
<dbReference type="InterPro" id="IPR016181">
    <property type="entry name" value="Acyl_CoA_acyltransferase"/>
</dbReference>
<dbReference type="OrthoDB" id="9795206at2"/>
<dbReference type="STRING" id="1844972.A7K91_17020"/>
<protein>
    <submittedName>
        <fullName evidence="2">Acetyltransferase</fullName>
    </submittedName>
</protein>